<dbReference type="AlphaFoldDB" id="A0A8I2C9M2"/>
<organism evidence="1 2">
    <name type="scientific">Bradyrhizobium elkanii</name>
    <dbReference type="NCBI Taxonomy" id="29448"/>
    <lineage>
        <taxon>Bacteria</taxon>
        <taxon>Pseudomonadati</taxon>
        <taxon>Pseudomonadota</taxon>
        <taxon>Alphaproteobacteria</taxon>
        <taxon>Hyphomicrobiales</taxon>
        <taxon>Nitrobacteraceae</taxon>
        <taxon>Bradyrhizobium</taxon>
    </lineage>
</organism>
<proteinExistence type="predicted"/>
<dbReference type="Proteomes" id="UP000673383">
    <property type="component" value="Unassembled WGS sequence"/>
</dbReference>
<reference evidence="1" key="1">
    <citation type="submission" date="2021-02" db="EMBL/GenBank/DDBJ databases">
        <title>Genomic Encyclopedia of Type Strains, Phase IV (KMG-V): Genome sequencing to study the core and pangenomes of soil and plant-associated prokaryotes.</title>
        <authorList>
            <person name="Whitman W."/>
        </authorList>
    </citation>
    <scope>NUCLEOTIDE SEQUENCE</scope>
    <source>
        <strain evidence="1">USDA 406</strain>
    </source>
</reference>
<accession>A0A8I2C9M2</accession>
<gene>
    <name evidence="1" type="ORF">JOH49_007314</name>
</gene>
<sequence>MTGRIVRLADGYDTLADATAIEDWASLLAFALAQPDADTAVHQMHRVAWQIIDHARAIKIREEARVALLERDSNIVRPQPAKAGVTKCA</sequence>
<protein>
    <submittedName>
        <fullName evidence="1">Uncharacterized protein</fullName>
    </submittedName>
</protein>
<dbReference type="EMBL" id="JAFICZ010000001">
    <property type="protein sequence ID" value="MBP1297561.1"/>
    <property type="molecule type" value="Genomic_DNA"/>
</dbReference>
<comment type="caution">
    <text evidence="1">The sequence shown here is derived from an EMBL/GenBank/DDBJ whole genome shotgun (WGS) entry which is preliminary data.</text>
</comment>
<dbReference type="RefSeq" id="WP_172647928.1">
    <property type="nucleotide sequence ID" value="NZ_JAFICZ010000001.1"/>
</dbReference>
<evidence type="ECO:0000313" key="2">
    <source>
        <dbReference type="Proteomes" id="UP000673383"/>
    </source>
</evidence>
<evidence type="ECO:0000313" key="1">
    <source>
        <dbReference type="EMBL" id="MBP1297561.1"/>
    </source>
</evidence>
<name>A0A8I2C9M2_BRAEL</name>